<comment type="caution">
    <text evidence="1">The sequence shown here is derived from an EMBL/GenBank/DDBJ whole genome shotgun (WGS) entry which is preliminary data.</text>
</comment>
<proteinExistence type="predicted"/>
<dbReference type="Proteomes" id="UP001467690">
    <property type="component" value="Unassembled WGS sequence"/>
</dbReference>
<dbReference type="RefSeq" id="WP_350401883.1">
    <property type="nucleotide sequence ID" value="NZ_JBELOE010000210.1"/>
</dbReference>
<gene>
    <name evidence="1" type="ORF">ABS311_10745</name>
</gene>
<evidence type="ECO:0000313" key="2">
    <source>
        <dbReference type="Proteomes" id="UP001467690"/>
    </source>
</evidence>
<name>A0ABV1RHX3_9ALTE</name>
<keyword evidence="2" id="KW-1185">Reference proteome</keyword>
<accession>A0ABV1RHX3</accession>
<organism evidence="1 2">
    <name type="scientific">Catenovulum sediminis</name>
    <dbReference type="NCBI Taxonomy" id="1740262"/>
    <lineage>
        <taxon>Bacteria</taxon>
        <taxon>Pseudomonadati</taxon>
        <taxon>Pseudomonadota</taxon>
        <taxon>Gammaproteobacteria</taxon>
        <taxon>Alteromonadales</taxon>
        <taxon>Alteromonadaceae</taxon>
        <taxon>Catenovulum</taxon>
    </lineage>
</organism>
<evidence type="ECO:0000313" key="1">
    <source>
        <dbReference type="EMBL" id="MER2492356.1"/>
    </source>
</evidence>
<sequence>MSNPRIECSNKRCKWTGKEKELLRVPSKDFPDFAFDNKCPKCQCDSYYILPEPVECERVKHINQLIGIISSYGREFFKHENFISFMEKDKNGKVWFTDYYTKRRIYTHYKGDWRGFTSGGTLKNLVERFRDYITKGELISIQLIAPKRFSEDSNIWGYPKECVEEMRVKALELPCIKGAA</sequence>
<reference evidence="1 2" key="1">
    <citation type="submission" date="2024-06" db="EMBL/GenBank/DDBJ databases">
        <authorList>
            <person name="Chen R.Y."/>
        </authorList>
    </citation>
    <scope>NUCLEOTIDE SEQUENCE [LARGE SCALE GENOMIC DNA]</scope>
    <source>
        <strain evidence="1 2">D2</strain>
    </source>
</reference>
<dbReference type="EMBL" id="JBELOE010000210">
    <property type="protein sequence ID" value="MER2492356.1"/>
    <property type="molecule type" value="Genomic_DNA"/>
</dbReference>
<protein>
    <submittedName>
        <fullName evidence="1">Uncharacterized protein</fullName>
    </submittedName>
</protein>